<evidence type="ECO:0000256" key="3">
    <source>
        <dbReference type="ARBA" id="ARBA00023125"/>
    </source>
</evidence>
<evidence type="ECO:0000259" key="6">
    <source>
        <dbReference type="Pfam" id="PF01385"/>
    </source>
</evidence>
<sequence>MWACLLEINQWRWRRQAPPLVGYQELCRELTAAGSGTFGELCTVGARSVLRRFSDAWFAAAKRRRDGDTQSRFPRRRRGLMPVRWYHGTFTLVGRRLRVPTAAGCPALWLRLDREIPYPAEQVRSVTLLYAQGRLVVEVTAEVPVAAYPTGQGPDPARVAGVDLGVIHPYAVAGRDGAGLLVSGRAIRAEHRMHLTDTRHRNRAVAARAPKPGQRGSRRWRHYRRRRHQVEGAHRRRVRQAQHEAAKTVIGWAVQHRVGTLTVGDPRGVLEQSAGRRHNLRLRQWQIGRAIAVLRDKAELAGITVHLVDERGTSSTCPTCRRRIRKPRGRTMTCPHCQTTGHRDLVAAAIIATRTPGGGTPTSGSIRLPEVITHRRAGRHLPGVGQSRRDPRRRTLAPAPGSVGQPWPAPPPVVGSRSTATRRRGSTTPTREGKG</sequence>
<keyword evidence="8" id="KW-0378">Hydrolase</keyword>
<dbReference type="GO" id="GO:0004519">
    <property type="term" value="F:endonuclease activity"/>
    <property type="evidence" value="ECO:0007669"/>
    <property type="project" value="UniProtKB-KW"/>
</dbReference>
<dbReference type="Proteomes" id="UP001501570">
    <property type="component" value="Unassembled WGS sequence"/>
</dbReference>
<keyword evidence="2" id="KW-0815">Transposition</keyword>
<feature type="compositionally biased region" description="Low complexity" evidence="5">
    <location>
        <begin position="426"/>
        <end position="435"/>
    </location>
</feature>
<feature type="domain" description="Cas12f1-like TNB" evidence="7">
    <location>
        <begin position="291"/>
        <end position="350"/>
    </location>
</feature>
<gene>
    <name evidence="8" type="ORF">GCM10023322_32840</name>
</gene>
<keyword evidence="8" id="KW-0255">Endonuclease</keyword>
<dbReference type="InterPro" id="IPR001959">
    <property type="entry name" value="Transposase"/>
</dbReference>
<evidence type="ECO:0000259" key="7">
    <source>
        <dbReference type="Pfam" id="PF07282"/>
    </source>
</evidence>
<keyword evidence="9" id="KW-1185">Reference proteome</keyword>
<proteinExistence type="inferred from homology"/>
<reference evidence="9" key="1">
    <citation type="journal article" date="2019" name="Int. J. Syst. Evol. Microbiol.">
        <title>The Global Catalogue of Microorganisms (GCM) 10K type strain sequencing project: providing services to taxonomists for standard genome sequencing and annotation.</title>
        <authorList>
            <consortium name="The Broad Institute Genomics Platform"/>
            <consortium name="The Broad Institute Genome Sequencing Center for Infectious Disease"/>
            <person name="Wu L."/>
            <person name="Ma J."/>
        </authorList>
    </citation>
    <scope>NUCLEOTIDE SEQUENCE [LARGE SCALE GENOMIC DNA]</scope>
    <source>
        <strain evidence="9">JCM 18304</strain>
    </source>
</reference>
<comment type="caution">
    <text evidence="8">The sequence shown here is derived from an EMBL/GenBank/DDBJ whole genome shotgun (WGS) entry which is preliminary data.</text>
</comment>
<evidence type="ECO:0000256" key="5">
    <source>
        <dbReference type="SAM" id="MobiDB-lite"/>
    </source>
</evidence>
<dbReference type="Pfam" id="PF07282">
    <property type="entry name" value="Cas12f1-like_TNB"/>
    <property type="match status" value="1"/>
</dbReference>
<name>A0ABP9RTY2_9ACTN</name>
<dbReference type="EMBL" id="BAABJQ010000008">
    <property type="protein sequence ID" value="GAA5186488.1"/>
    <property type="molecule type" value="Genomic_DNA"/>
</dbReference>
<comment type="similarity">
    <text evidence="1">In the C-terminal section; belongs to the transposase 35 family.</text>
</comment>
<dbReference type="NCBIfam" id="NF040570">
    <property type="entry name" value="guided_TnpB"/>
    <property type="match status" value="1"/>
</dbReference>
<evidence type="ECO:0000256" key="1">
    <source>
        <dbReference type="ARBA" id="ARBA00008761"/>
    </source>
</evidence>
<evidence type="ECO:0000313" key="8">
    <source>
        <dbReference type="EMBL" id="GAA5186488.1"/>
    </source>
</evidence>
<feature type="region of interest" description="Disordered" evidence="5">
    <location>
        <begin position="375"/>
        <end position="435"/>
    </location>
</feature>
<keyword evidence="3" id="KW-0238">DNA-binding</keyword>
<evidence type="ECO:0000256" key="2">
    <source>
        <dbReference type="ARBA" id="ARBA00022578"/>
    </source>
</evidence>
<organism evidence="8 9">
    <name type="scientific">Rugosimonospora acidiphila</name>
    <dbReference type="NCBI Taxonomy" id="556531"/>
    <lineage>
        <taxon>Bacteria</taxon>
        <taxon>Bacillati</taxon>
        <taxon>Actinomycetota</taxon>
        <taxon>Actinomycetes</taxon>
        <taxon>Micromonosporales</taxon>
        <taxon>Micromonosporaceae</taxon>
        <taxon>Rugosimonospora</taxon>
    </lineage>
</organism>
<accession>A0ABP9RTY2</accession>
<evidence type="ECO:0000313" key="9">
    <source>
        <dbReference type="Proteomes" id="UP001501570"/>
    </source>
</evidence>
<feature type="domain" description="Probable transposase IS891/IS1136/IS1341" evidence="6">
    <location>
        <begin position="151"/>
        <end position="268"/>
    </location>
</feature>
<keyword evidence="4" id="KW-0233">DNA recombination</keyword>
<keyword evidence="8" id="KW-0540">Nuclease</keyword>
<dbReference type="InterPro" id="IPR010095">
    <property type="entry name" value="Cas12f1-like_TNB"/>
</dbReference>
<evidence type="ECO:0000256" key="4">
    <source>
        <dbReference type="ARBA" id="ARBA00023172"/>
    </source>
</evidence>
<protein>
    <submittedName>
        <fullName evidence="8">RNA-guided endonuclease TnpB family protein</fullName>
    </submittedName>
</protein>
<dbReference type="Pfam" id="PF01385">
    <property type="entry name" value="OrfB_IS605"/>
    <property type="match status" value="1"/>
</dbReference>